<evidence type="ECO:0000313" key="2">
    <source>
        <dbReference type="EMBL" id="MBM6617894.1"/>
    </source>
</evidence>
<dbReference type="Proteomes" id="UP001518925">
    <property type="component" value="Unassembled WGS sequence"/>
</dbReference>
<protein>
    <recommendedName>
        <fullName evidence="4">DUF4367 domain-containing protein</fullName>
    </recommendedName>
</protein>
<organism evidence="2 3">
    <name type="scientific">Bacillus suaedaesalsae</name>
    <dbReference type="NCBI Taxonomy" id="2810349"/>
    <lineage>
        <taxon>Bacteria</taxon>
        <taxon>Bacillati</taxon>
        <taxon>Bacillota</taxon>
        <taxon>Bacilli</taxon>
        <taxon>Bacillales</taxon>
        <taxon>Bacillaceae</taxon>
        <taxon>Bacillus</taxon>
    </lineage>
</organism>
<feature type="transmembrane region" description="Helical" evidence="1">
    <location>
        <begin position="17"/>
        <end position="35"/>
    </location>
</feature>
<dbReference type="RefSeq" id="WP_204203252.1">
    <property type="nucleotide sequence ID" value="NZ_JAFELM010000028.1"/>
</dbReference>
<evidence type="ECO:0000256" key="1">
    <source>
        <dbReference type="SAM" id="Phobius"/>
    </source>
</evidence>
<accession>A0ABS2DHH9</accession>
<comment type="caution">
    <text evidence="2">The sequence shown here is derived from an EMBL/GenBank/DDBJ whole genome shotgun (WGS) entry which is preliminary data.</text>
</comment>
<keyword evidence="1" id="KW-1133">Transmembrane helix</keyword>
<evidence type="ECO:0008006" key="4">
    <source>
        <dbReference type="Google" id="ProtNLM"/>
    </source>
</evidence>
<sequence>MENTVSTYRKLMNRRRVITNVIIGVILLSGLFYFAKLPVSMVEWFVPFKVYTPYIPFEVEDSYYKISGIDRVKLVYENEDESMIVWATTEIGWNNVTQWDETLQIHGGKVYYNEVDGIQMISFRVDSVEYAIDYRGKDLLTKDELLKIASSIIFIKYAFNDYSALVLTD</sequence>
<gene>
    <name evidence="2" type="ORF">JR050_09460</name>
</gene>
<proteinExistence type="predicted"/>
<evidence type="ECO:0000313" key="3">
    <source>
        <dbReference type="Proteomes" id="UP001518925"/>
    </source>
</evidence>
<keyword evidence="1" id="KW-0472">Membrane</keyword>
<reference evidence="2 3" key="1">
    <citation type="submission" date="2021-02" db="EMBL/GenBank/DDBJ databases">
        <title>Bacillus sp. RD4P76, an endophyte from a halophyte.</title>
        <authorList>
            <person name="Sun J.-Q."/>
        </authorList>
    </citation>
    <scope>NUCLEOTIDE SEQUENCE [LARGE SCALE GENOMIC DNA]</scope>
    <source>
        <strain evidence="2 3">RD4P76</strain>
    </source>
</reference>
<dbReference type="EMBL" id="JAFELM010000028">
    <property type="protein sequence ID" value="MBM6617894.1"/>
    <property type="molecule type" value="Genomic_DNA"/>
</dbReference>
<name>A0ABS2DHH9_9BACI</name>
<keyword evidence="1" id="KW-0812">Transmembrane</keyword>
<keyword evidence="3" id="KW-1185">Reference proteome</keyword>